<dbReference type="PROSITE" id="PS50181">
    <property type="entry name" value="FBOX"/>
    <property type="match status" value="1"/>
</dbReference>
<protein>
    <recommendedName>
        <fullName evidence="4">F-box domain-containing protein</fullName>
    </recommendedName>
</protein>
<dbReference type="Proteomes" id="UP001209540">
    <property type="component" value="Unassembled WGS sequence"/>
</dbReference>
<dbReference type="PANTHER" id="PTHR12874:SF9">
    <property type="entry name" value="F-BOX ONLY PROTEIN 48"/>
    <property type="match status" value="1"/>
</dbReference>
<dbReference type="Gene3D" id="1.20.1280.50">
    <property type="match status" value="1"/>
</dbReference>
<feature type="compositionally biased region" description="Pro residues" evidence="3">
    <location>
        <begin position="33"/>
        <end position="42"/>
    </location>
</feature>
<accession>A0AAD5JQR9</accession>
<evidence type="ECO:0000256" key="2">
    <source>
        <dbReference type="PROSITE-ProRule" id="PRU00339"/>
    </source>
</evidence>
<dbReference type="AlphaFoldDB" id="A0AAD5JQR9"/>
<comment type="caution">
    <text evidence="5">The sequence shown here is derived from an EMBL/GenBank/DDBJ whole genome shotgun (WGS) entry which is preliminary data.</text>
</comment>
<dbReference type="InterPro" id="IPR045464">
    <property type="entry name" value="Hrt3/FBXO9_C"/>
</dbReference>
<name>A0AAD5JQR9_9FUNG</name>
<dbReference type="InterPro" id="IPR019734">
    <property type="entry name" value="TPR_rpt"/>
</dbReference>
<dbReference type="PANTHER" id="PTHR12874">
    <property type="entry name" value="F-BOX ONLY PROTEIN 48-RELATED"/>
    <property type="match status" value="1"/>
</dbReference>
<dbReference type="SUPFAM" id="SSF81383">
    <property type="entry name" value="F-box domain"/>
    <property type="match status" value="1"/>
</dbReference>
<dbReference type="Pfam" id="PF12937">
    <property type="entry name" value="F-box-like"/>
    <property type="match status" value="1"/>
</dbReference>
<keyword evidence="6" id="KW-1185">Reference proteome</keyword>
<evidence type="ECO:0000259" key="4">
    <source>
        <dbReference type="PROSITE" id="PS50181"/>
    </source>
</evidence>
<dbReference type="CDD" id="cd22089">
    <property type="entry name" value="F-box_FBXO9"/>
    <property type="match status" value="1"/>
</dbReference>
<organism evidence="5 6">
    <name type="scientific">Phascolomyces articulosus</name>
    <dbReference type="NCBI Taxonomy" id="60185"/>
    <lineage>
        <taxon>Eukaryota</taxon>
        <taxon>Fungi</taxon>
        <taxon>Fungi incertae sedis</taxon>
        <taxon>Mucoromycota</taxon>
        <taxon>Mucoromycotina</taxon>
        <taxon>Mucoromycetes</taxon>
        <taxon>Mucorales</taxon>
        <taxon>Lichtheimiaceae</taxon>
        <taxon>Phascolomyces</taxon>
    </lineage>
</organism>
<feature type="compositionally biased region" description="Basic and acidic residues" evidence="3">
    <location>
        <begin position="8"/>
        <end position="20"/>
    </location>
</feature>
<dbReference type="GO" id="GO:0019005">
    <property type="term" value="C:SCF ubiquitin ligase complex"/>
    <property type="evidence" value="ECO:0007669"/>
    <property type="project" value="TreeGrafter"/>
</dbReference>
<dbReference type="GO" id="GO:0005737">
    <property type="term" value="C:cytoplasm"/>
    <property type="evidence" value="ECO:0007669"/>
    <property type="project" value="TreeGrafter"/>
</dbReference>
<reference evidence="5" key="1">
    <citation type="journal article" date="2022" name="IScience">
        <title>Evolution of zygomycete secretomes and the origins of terrestrial fungal ecologies.</title>
        <authorList>
            <person name="Chang Y."/>
            <person name="Wang Y."/>
            <person name="Mondo S."/>
            <person name="Ahrendt S."/>
            <person name="Andreopoulos W."/>
            <person name="Barry K."/>
            <person name="Beard J."/>
            <person name="Benny G.L."/>
            <person name="Blankenship S."/>
            <person name="Bonito G."/>
            <person name="Cuomo C."/>
            <person name="Desiro A."/>
            <person name="Gervers K.A."/>
            <person name="Hundley H."/>
            <person name="Kuo A."/>
            <person name="LaButti K."/>
            <person name="Lang B.F."/>
            <person name="Lipzen A."/>
            <person name="O'Donnell K."/>
            <person name="Pangilinan J."/>
            <person name="Reynolds N."/>
            <person name="Sandor L."/>
            <person name="Smith M.E."/>
            <person name="Tsang A."/>
            <person name="Grigoriev I.V."/>
            <person name="Stajich J.E."/>
            <person name="Spatafora J.W."/>
        </authorList>
    </citation>
    <scope>NUCLEOTIDE SEQUENCE</scope>
    <source>
        <strain evidence="5">RSA 2281</strain>
    </source>
</reference>
<feature type="region of interest" description="Disordered" evidence="3">
    <location>
        <begin position="1"/>
        <end position="45"/>
    </location>
</feature>
<keyword evidence="1" id="KW-0833">Ubl conjugation pathway</keyword>
<sequence>MDGPSELDEFREQWKQEVHRAKSVPLPADSPFATPPSSPPLKPTTKKEELVVLADNMNKEDDTSTSSASTVAIDVYRLAIEMERKGQLGQALLHYRKAFKLDPDIDKTYRQLELVEQAAVAAAANNNNNNNNNTLCSSSFNYPRQCDPLVAAATADGRDIRALLGHSHHEYTPSTVVTGKSIDPLDSLIREFIQQDLSYIPKVDYKPISIAKLPDEMLVQVLGHLVVYSISSMPAFALVCKRFFLATRSASLWRHACEHVFRAPTMSLEQSRQYQAEFVRTLYDGYWLRMFIERPRLRFDGVYISVCQYIRPGRSETAWTQPVHLVTYYRYLRFFPDGRIIKYLSTDEPTDVVRLLTPDFSRRQVFHGRFSLEDESGGQVAIDMRDKTRPRDRFQMMLFIKSTSRGRHNKLGWLSYSSKKDGREEGTTYDLNMMRPYFFSVVRSYRKQL</sequence>
<keyword evidence="2" id="KW-0802">TPR repeat</keyword>
<dbReference type="InterPro" id="IPR001810">
    <property type="entry name" value="F-box_dom"/>
</dbReference>
<dbReference type="GO" id="GO:0031146">
    <property type="term" value="P:SCF-dependent proteasomal ubiquitin-dependent protein catabolic process"/>
    <property type="evidence" value="ECO:0007669"/>
    <property type="project" value="TreeGrafter"/>
</dbReference>
<dbReference type="Pfam" id="PF19270">
    <property type="entry name" value="FBO_C"/>
    <property type="match status" value="1"/>
</dbReference>
<dbReference type="PROSITE" id="PS50005">
    <property type="entry name" value="TPR"/>
    <property type="match status" value="1"/>
</dbReference>
<feature type="domain" description="F-box" evidence="4">
    <location>
        <begin position="207"/>
        <end position="256"/>
    </location>
</feature>
<dbReference type="EMBL" id="JAIXMP010000033">
    <property type="protein sequence ID" value="KAI9250150.1"/>
    <property type="molecule type" value="Genomic_DNA"/>
</dbReference>
<evidence type="ECO:0000313" key="5">
    <source>
        <dbReference type="EMBL" id="KAI9250150.1"/>
    </source>
</evidence>
<reference evidence="5" key="2">
    <citation type="submission" date="2023-02" db="EMBL/GenBank/DDBJ databases">
        <authorList>
            <consortium name="DOE Joint Genome Institute"/>
            <person name="Mondo S.J."/>
            <person name="Chang Y."/>
            <person name="Wang Y."/>
            <person name="Ahrendt S."/>
            <person name="Andreopoulos W."/>
            <person name="Barry K."/>
            <person name="Beard J."/>
            <person name="Benny G.L."/>
            <person name="Blankenship S."/>
            <person name="Bonito G."/>
            <person name="Cuomo C."/>
            <person name="Desiro A."/>
            <person name="Gervers K.A."/>
            <person name="Hundley H."/>
            <person name="Kuo A."/>
            <person name="LaButti K."/>
            <person name="Lang B.F."/>
            <person name="Lipzen A."/>
            <person name="O'Donnell K."/>
            <person name="Pangilinan J."/>
            <person name="Reynolds N."/>
            <person name="Sandor L."/>
            <person name="Smith M.W."/>
            <person name="Tsang A."/>
            <person name="Grigoriev I.V."/>
            <person name="Stajich J.E."/>
            <person name="Spatafora J.W."/>
        </authorList>
    </citation>
    <scope>NUCLEOTIDE SEQUENCE</scope>
    <source>
        <strain evidence="5">RSA 2281</strain>
    </source>
</reference>
<evidence type="ECO:0000313" key="6">
    <source>
        <dbReference type="Proteomes" id="UP001209540"/>
    </source>
</evidence>
<gene>
    <name evidence="5" type="ORF">BDA99DRAFT_522987</name>
</gene>
<dbReference type="InterPro" id="IPR036047">
    <property type="entry name" value="F-box-like_dom_sf"/>
</dbReference>
<proteinExistence type="predicted"/>
<evidence type="ECO:0000256" key="1">
    <source>
        <dbReference type="ARBA" id="ARBA00022786"/>
    </source>
</evidence>
<feature type="repeat" description="TPR" evidence="2">
    <location>
        <begin position="72"/>
        <end position="105"/>
    </location>
</feature>
<evidence type="ECO:0000256" key="3">
    <source>
        <dbReference type="SAM" id="MobiDB-lite"/>
    </source>
</evidence>